<evidence type="ECO:0000256" key="1">
    <source>
        <dbReference type="ARBA" id="ARBA00006594"/>
    </source>
</evidence>
<dbReference type="GO" id="GO:0032259">
    <property type="term" value="P:methylation"/>
    <property type="evidence" value="ECO:0007669"/>
    <property type="project" value="UniProtKB-KW"/>
</dbReference>
<evidence type="ECO:0000256" key="4">
    <source>
        <dbReference type="ARBA" id="ARBA00022747"/>
    </source>
</evidence>
<dbReference type="Gene3D" id="3.40.50.150">
    <property type="entry name" value="Vaccinia Virus protein VP39"/>
    <property type="match status" value="1"/>
</dbReference>
<dbReference type="GO" id="GO:0005737">
    <property type="term" value="C:cytoplasm"/>
    <property type="evidence" value="ECO:0007669"/>
    <property type="project" value="TreeGrafter"/>
</dbReference>
<gene>
    <name evidence="7" type="ORF">H9864_04025</name>
</gene>
<keyword evidence="3" id="KW-0808">Transferase</keyword>
<keyword evidence="2" id="KW-0489">Methyltransferase</keyword>
<dbReference type="InterPro" id="IPR002052">
    <property type="entry name" value="DNA_methylase_N6_adenine_CS"/>
</dbReference>
<evidence type="ECO:0000256" key="3">
    <source>
        <dbReference type="ARBA" id="ARBA00022679"/>
    </source>
</evidence>
<dbReference type="GO" id="GO:0009307">
    <property type="term" value="P:DNA restriction-modification system"/>
    <property type="evidence" value="ECO:0007669"/>
    <property type="project" value="UniProtKB-KW"/>
</dbReference>
<reference evidence="7" key="2">
    <citation type="submission" date="2021-04" db="EMBL/GenBank/DDBJ databases">
        <authorList>
            <person name="Gilroy R."/>
        </authorList>
    </citation>
    <scope>NUCLEOTIDE SEQUENCE</scope>
    <source>
        <strain evidence="7">742</strain>
    </source>
</reference>
<comment type="caution">
    <text evidence="7">The sequence shown here is derived from an EMBL/GenBank/DDBJ whole genome shotgun (WGS) entry which is preliminary data.</text>
</comment>
<dbReference type="EC" id="2.1.1.-" evidence="5"/>
<organism evidence="7 8">
    <name type="scientific">Candidatus Faecalibacterium intestinavium</name>
    <dbReference type="NCBI Taxonomy" id="2838580"/>
    <lineage>
        <taxon>Bacteria</taxon>
        <taxon>Bacillati</taxon>
        <taxon>Bacillota</taxon>
        <taxon>Clostridia</taxon>
        <taxon>Eubacteriales</taxon>
        <taxon>Oscillospiraceae</taxon>
        <taxon>Faecalibacterium</taxon>
    </lineage>
</organism>
<evidence type="ECO:0000256" key="2">
    <source>
        <dbReference type="ARBA" id="ARBA00022603"/>
    </source>
</evidence>
<evidence type="ECO:0000256" key="5">
    <source>
        <dbReference type="RuleBase" id="RU362026"/>
    </source>
</evidence>
<evidence type="ECO:0000313" key="7">
    <source>
        <dbReference type="EMBL" id="MBU3819525.1"/>
    </source>
</evidence>
<dbReference type="InterPro" id="IPR001091">
    <property type="entry name" value="RM_Methyltransferase"/>
</dbReference>
<dbReference type="Proteomes" id="UP000824178">
    <property type="component" value="Unassembled WGS sequence"/>
</dbReference>
<accession>A0A9E2KIW9</accession>
<comment type="similarity">
    <text evidence="1 5">Belongs to the N(4)/N(6)-methyltransferase family.</text>
</comment>
<name>A0A9E2KIW9_9FIRM</name>
<dbReference type="PANTHER" id="PTHR13370">
    <property type="entry name" value="RNA METHYLASE-RELATED"/>
    <property type="match status" value="1"/>
</dbReference>
<evidence type="ECO:0000259" key="6">
    <source>
        <dbReference type="Pfam" id="PF01555"/>
    </source>
</evidence>
<dbReference type="PRINTS" id="PR00508">
    <property type="entry name" value="S21N4MTFRASE"/>
</dbReference>
<protein>
    <recommendedName>
        <fullName evidence="5">Methyltransferase</fullName>
        <ecNumber evidence="5">2.1.1.-</ecNumber>
    </recommendedName>
</protein>
<sequence length="277" mass="31373">MGRTFPKDYINQIFQGDCLDLMGELPDGAVALILTDPPYGIRYQNQFAAAPHPMLEGDRGIDYGRFAKESYRILAPDSHAYFFTRFDCYPYHYQCLKDAGFAIKNCLVIEKGTLGGIGDLHGSFANNSEWVIFCQKGRRTFNHTTLLRNRKPEGMHFHKGRNPSARYKTRFPACWFGPEYPKATYNSAWQKQNGIFHPTIKNIECLAWLIQISSAPGDLIFDGFMGTGSTALAALGTGRTFLGAEIFPAYWQTAQQRLAAWREEHTHINAKKEDDLP</sequence>
<dbReference type="Pfam" id="PF01555">
    <property type="entry name" value="N6_N4_Mtase"/>
    <property type="match status" value="1"/>
</dbReference>
<dbReference type="InterPro" id="IPR002941">
    <property type="entry name" value="DNA_methylase_N4/N6"/>
</dbReference>
<proteinExistence type="inferred from homology"/>
<dbReference type="GO" id="GO:0003677">
    <property type="term" value="F:DNA binding"/>
    <property type="evidence" value="ECO:0007669"/>
    <property type="project" value="InterPro"/>
</dbReference>
<dbReference type="AlphaFoldDB" id="A0A9E2KIW9"/>
<evidence type="ECO:0000313" key="8">
    <source>
        <dbReference type="Proteomes" id="UP000824178"/>
    </source>
</evidence>
<dbReference type="GO" id="GO:0008170">
    <property type="term" value="F:N-methyltransferase activity"/>
    <property type="evidence" value="ECO:0007669"/>
    <property type="project" value="InterPro"/>
</dbReference>
<reference evidence="7" key="1">
    <citation type="journal article" date="2021" name="PeerJ">
        <title>Extensive microbial diversity within the chicken gut microbiome revealed by metagenomics and culture.</title>
        <authorList>
            <person name="Gilroy R."/>
            <person name="Ravi A."/>
            <person name="Getino M."/>
            <person name="Pursley I."/>
            <person name="Horton D.L."/>
            <person name="Alikhan N.F."/>
            <person name="Baker D."/>
            <person name="Gharbi K."/>
            <person name="Hall N."/>
            <person name="Watson M."/>
            <person name="Adriaenssens E.M."/>
            <person name="Foster-Nyarko E."/>
            <person name="Jarju S."/>
            <person name="Secka A."/>
            <person name="Antonio M."/>
            <person name="Oren A."/>
            <person name="Chaudhuri R.R."/>
            <person name="La Ragione R."/>
            <person name="Hildebrand F."/>
            <person name="Pallen M.J."/>
        </authorList>
    </citation>
    <scope>NUCLEOTIDE SEQUENCE</scope>
    <source>
        <strain evidence="7">742</strain>
    </source>
</reference>
<dbReference type="EMBL" id="JAHLFH010000082">
    <property type="protein sequence ID" value="MBU3819525.1"/>
    <property type="molecule type" value="Genomic_DNA"/>
</dbReference>
<dbReference type="GO" id="GO:0009007">
    <property type="term" value="F:site-specific DNA-methyltransferase (adenine-specific) activity"/>
    <property type="evidence" value="ECO:0007669"/>
    <property type="project" value="TreeGrafter"/>
</dbReference>
<dbReference type="InterPro" id="IPR029063">
    <property type="entry name" value="SAM-dependent_MTases_sf"/>
</dbReference>
<dbReference type="PANTHER" id="PTHR13370:SF3">
    <property type="entry name" value="TRNA (GUANINE(10)-N2)-METHYLTRANSFERASE HOMOLOG"/>
    <property type="match status" value="1"/>
</dbReference>
<feature type="domain" description="DNA methylase N-4/N-6" evidence="6">
    <location>
        <begin position="30"/>
        <end position="255"/>
    </location>
</feature>
<dbReference type="PROSITE" id="PS00092">
    <property type="entry name" value="N6_MTASE"/>
    <property type="match status" value="1"/>
</dbReference>
<keyword evidence="4" id="KW-0680">Restriction system</keyword>
<dbReference type="SUPFAM" id="SSF53335">
    <property type="entry name" value="S-adenosyl-L-methionine-dependent methyltransferases"/>
    <property type="match status" value="1"/>
</dbReference>